<dbReference type="SMART" id="SM00052">
    <property type="entry name" value="EAL"/>
    <property type="match status" value="1"/>
</dbReference>
<feature type="transmembrane region" description="Helical" evidence="1">
    <location>
        <begin position="178"/>
        <end position="198"/>
    </location>
</feature>
<protein>
    <submittedName>
        <fullName evidence="6">Bifunctional diguanylate cyclase/phosphodiesterase</fullName>
    </submittedName>
</protein>
<reference evidence="7" key="1">
    <citation type="journal article" date="2019" name="Int. J. Syst. Evol. Microbiol.">
        <title>The Global Catalogue of Microorganisms (GCM) 10K type strain sequencing project: providing services to taxonomists for standard genome sequencing and annotation.</title>
        <authorList>
            <consortium name="The Broad Institute Genomics Platform"/>
            <consortium name="The Broad Institute Genome Sequencing Center for Infectious Disease"/>
            <person name="Wu L."/>
            <person name="Ma J."/>
        </authorList>
    </citation>
    <scope>NUCLEOTIDE SEQUENCE [LARGE SCALE GENOMIC DNA]</scope>
    <source>
        <strain evidence="7">JCM 3369</strain>
    </source>
</reference>
<evidence type="ECO:0000259" key="5">
    <source>
        <dbReference type="PROSITE" id="PS50924"/>
    </source>
</evidence>
<dbReference type="InterPro" id="IPR035919">
    <property type="entry name" value="EAL_sf"/>
</dbReference>
<feature type="transmembrane region" description="Helical" evidence="1">
    <location>
        <begin position="14"/>
        <end position="35"/>
    </location>
</feature>
<keyword evidence="1" id="KW-0472">Membrane</keyword>
<keyword evidence="1" id="KW-0812">Transmembrane</keyword>
<evidence type="ECO:0000256" key="2">
    <source>
        <dbReference type="SAM" id="MobiDB-lite"/>
    </source>
</evidence>
<evidence type="ECO:0000259" key="3">
    <source>
        <dbReference type="PROSITE" id="PS50883"/>
    </source>
</evidence>
<comment type="caution">
    <text evidence="6">The sequence shown here is derived from an EMBL/GenBank/DDBJ whole genome shotgun (WGS) entry which is preliminary data.</text>
</comment>
<dbReference type="InterPro" id="IPR000160">
    <property type="entry name" value="GGDEF_dom"/>
</dbReference>
<dbReference type="InterPro" id="IPR005330">
    <property type="entry name" value="MHYT_dom"/>
</dbReference>
<feature type="domain" description="MHYT" evidence="5">
    <location>
        <begin position="12"/>
        <end position="199"/>
    </location>
</feature>
<evidence type="ECO:0000256" key="1">
    <source>
        <dbReference type="PROSITE-ProRule" id="PRU00244"/>
    </source>
</evidence>
<dbReference type="CDD" id="cd01949">
    <property type="entry name" value="GGDEF"/>
    <property type="match status" value="1"/>
</dbReference>
<dbReference type="InterPro" id="IPR052155">
    <property type="entry name" value="Biofilm_reg_signaling"/>
</dbReference>
<dbReference type="Gene3D" id="3.30.70.270">
    <property type="match status" value="1"/>
</dbReference>
<dbReference type="Pfam" id="PF00990">
    <property type="entry name" value="GGDEF"/>
    <property type="match status" value="1"/>
</dbReference>
<dbReference type="RefSeq" id="WP_149891177.1">
    <property type="nucleotide sequence ID" value="NZ_JBHUFA010000001.1"/>
</dbReference>
<feature type="transmembrane region" description="Helical" evidence="1">
    <location>
        <begin position="47"/>
        <end position="72"/>
    </location>
</feature>
<dbReference type="Proteomes" id="UP001597327">
    <property type="component" value="Unassembled WGS sequence"/>
</dbReference>
<dbReference type="NCBIfam" id="TIGR00254">
    <property type="entry name" value="GGDEF"/>
    <property type="match status" value="1"/>
</dbReference>
<evidence type="ECO:0000259" key="4">
    <source>
        <dbReference type="PROSITE" id="PS50887"/>
    </source>
</evidence>
<dbReference type="InterPro" id="IPR001633">
    <property type="entry name" value="EAL_dom"/>
</dbReference>
<evidence type="ECO:0000313" key="7">
    <source>
        <dbReference type="Proteomes" id="UP001597327"/>
    </source>
</evidence>
<name>A0ABW4JSF9_9HYPH</name>
<dbReference type="InterPro" id="IPR029787">
    <property type="entry name" value="Nucleotide_cyclase"/>
</dbReference>
<feature type="domain" description="EAL" evidence="3">
    <location>
        <begin position="424"/>
        <end position="675"/>
    </location>
</feature>
<dbReference type="PROSITE" id="PS50924">
    <property type="entry name" value="MHYT"/>
    <property type="match status" value="1"/>
</dbReference>
<dbReference type="PROSITE" id="PS50887">
    <property type="entry name" value="GGDEF"/>
    <property type="match status" value="1"/>
</dbReference>
<dbReference type="PANTHER" id="PTHR44757:SF2">
    <property type="entry name" value="BIOFILM ARCHITECTURE MAINTENANCE PROTEIN MBAA"/>
    <property type="match status" value="1"/>
</dbReference>
<feature type="transmembrane region" description="Helical" evidence="1">
    <location>
        <begin position="110"/>
        <end position="132"/>
    </location>
</feature>
<dbReference type="SMART" id="SM00267">
    <property type="entry name" value="GGDEF"/>
    <property type="match status" value="1"/>
</dbReference>
<dbReference type="SUPFAM" id="SSF141868">
    <property type="entry name" value="EAL domain-like"/>
    <property type="match status" value="1"/>
</dbReference>
<dbReference type="InterPro" id="IPR043128">
    <property type="entry name" value="Rev_trsase/Diguanyl_cyclase"/>
</dbReference>
<accession>A0ABW4JSF9</accession>
<dbReference type="CDD" id="cd01948">
    <property type="entry name" value="EAL"/>
    <property type="match status" value="1"/>
</dbReference>
<keyword evidence="7" id="KW-1185">Reference proteome</keyword>
<feature type="transmembrane region" description="Helical" evidence="1">
    <location>
        <begin position="210"/>
        <end position="237"/>
    </location>
</feature>
<dbReference type="Pfam" id="PF03707">
    <property type="entry name" value="MHYT"/>
    <property type="match status" value="3"/>
</dbReference>
<dbReference type="EMBL" id="JBHUFA010000001">
    <property type="protein sequence ID" value="MFD1695040.1"/>
    <property type="molecule type" value="Genomic_DNA"/>
</dbReference>
<feature type="transmembrane region" description="Helical" evidence="1">
    <location>
        <begin position="84"/>
        <end position="103"/>
    </location>
</feature>
<keyword evidence="1" id="KW-1133">Transmembrane helix</keyword>
<feature type="transmembrane region" description="Helical" evidence="1">
    <location>
        <begin position="144"/>
        <end position="166"/>
    </location>
</feature>
<sequence length="702" mass="76386">MVSVFQCIAYENSLPLVIIAAIVCLFGSTVFLRLVQRGNMTSGAQKTGWRFLAAVAGGGGVWATHFVAMLAFDPGAPVTFDPALTGLSLVVAMLGLFVSLLVSGGRATRILPVVAGALCGLSFSAMHYTGMFAYRVTGLVDWQFAYVVASIALSAALSATSFHLLWHEAGARRFWSAVSLMVVAIVGLHFTGMTAFRVTPMAGTFPVTDAAAITALALAIAVVALIIIGTGLASYLIDTQVREDTRAEFQHMAAHDPLTGLPNRVASRDYMSRMLARVRKDRSRFAVIAIDLNRFKEINDTLGHAAGDEVLQTLAQRLQQVLRDGEFVARIGGDEFVSIRRYSDRLEIQKFAERLSALITMPMKVGGQKVCVGASMGAAVWPDDARDTAELLDRADLAMYHAKHSGMEDLCLYDAEIAQDVEERRQMAEALRLALEEDALELHYQVQKRLTGGDPISGFEALLRWTHPRLGVIAPCVFIPVALRDGLLGHLSAWVLQRACDDALTFDPPTRVSVNVSAEQILDPSLPRLLHETLLASGLPADRLELEITEEALIVDRTRALQVMGQMRALGVGIALDHFGSGHFSLETLQVFPFSRIKLDKSFVDRIGHDRTSKAIFKAVLTLGQALDIPVLAEGIETPDQLDLVRKEGCAEGQGFHLGHPCPVSDARRALRETLEPPPGSGRKPISTRRTPLVVDLRERRG</sequence>
<dbReference type="PROSITE" id="PS50883">
    <property type="entry name" value="EAL"/>
    <property type="match status" value="1"/>
</dbReference>
<evidence type="ECO:0000313" key="6">
    <source>
        <dbReference type="EMBL" id="MFD1695040.1"/>
    </source>
</evidence>
<feature type="domain" description="GGDEF" evidence="4">
    <location>
        <begin position="283"/>
        <end position="415"/>
    </location>
</feature>
<proteinExistence type="predicted"/>
<dbReference type="Gene3D" id="3.20.20.450">
    <property type="entry name" value="EAL domain"/>
    <property type="match status" value="1"/>
</dbReference>
<gene>
    <name evidence="6" type="ORF">ACFSC7_05890</name>
</gene>
<dbReference type="PANTHER" id="PTHR44757">
    <property type="entry name" value="DIGUANYLATE CYCLASE DGCP"/>
    <property type="match status" value="1"/>
</dbReference>
<feature type="region of interest" description="Disordered" evidence="2">
    <location>
        <begin position="673"/>
        <end position="702"/>
    </location>
</feature>
<dbReference type="Pfam" id="PF00563">
    <property type="entry name" value="EAL"/>
    <property type="match status" value="1"/>
</dbReference>
<dbReference type="SUPFAM" id="SSF55073">
    <property type="entry name" value="Nucleotide cyclase"/>
    <property type="match status" value="1"/>
</dbReference>
<organism evidence="6 7">
    <name type="scientific">Roseibium aestuarii</name>
    <dbReference type="NCBI Taxonomy" id="2600299"/>
    <lineage>
        <taxon>Bacteria</taxon>
        <taxon>Pseudomonadati</taxon>
        <taxon>Pseudomonadota</taxon>
        <taxon>Alphaproteobacteria</taxon>
        <taxon>Hyphomicrobiales</taxon>
        <taxon>Stappiaceae</taxon>
        <taxon>Roseibium</taxon>
    </lineage>
</organism>